<evidence type="ECO:0000313" key="1">
    <source>
        <dbReference type="EMBL" id="BCB96090.1"/>
    </source>
</evidence>
<reference evidence="1 2" key="1">
    <citation type="submission" date="2020-03" db="EMBL/GenBank/DDBJ databases">
        <title>Complete genome sequences of two sulfur-disproportionating bacterial strains T55J and Mzg5.</title>
        <authorList>
            <person name="Umezawa K."/>
            <person name="Kojima H."/>
            <person name="Kato Y."/>
            <person name="Fukui M."/>
        </authorList>
    </citation>
    <scope>NUCLEOTIDE SEQUENCE [LARGE SCALE GENOMIC DNA]</scope>
    <source>
        <strain evidence="1 2">T55J</strain>
    </source>
</reference>
<dbReference type="EMBL" id="AP022873">
    <property type="protein sequence ID" value="BCB96090.1"/>
    <property type="molecule type" value="Genomic_DNA"/>
</dbReference>
<gene>
    <name evidence="1" type="ORF">JZK55_10120</name>
</gene>
<protein>
    <submittedName>
        <fullName evidence="1">Uncharacterized protein</fullName>
    </submittedName>
</protein>
<proteinExistence type="predicted"/>
<sequence length="78" mass="8566">MKSIAFDAHMYVKRPKAVGFAEEQSEVQAETIAEIVGDKLATKLGLKELEINLRGEVAETKADIIKWGRHAGCSGCYN</sequence>
<dbReference type="RefSeq" id="WP_203473538.1">
    <property type="nucleotide sequence ID" value="NZ_AP022873.1"/>
</dbReference>
<dbReference type="Proteomes" id="UP000516360">
    <property type="component" value="Chromosome"/>
</dbReference>
<name>A0A7G1H009_9BACT</name>
<evidence type="ECO:0000313" key="2">
    <source>
        <dbReference type="Proteomes" id="UP000516360"/>
    </source>
</evidence>
<accession>A0A7G1H009</accession>
<organism evidence="1 2">
    <name type="scientific">Dissulfurispira thermophila</name>
    <dbReference type="NCBI Taxonomy" id="2715679"/>
    <lineage>
        <taxon>Bacteria</taxon>
        <taxon>Pseudomonadati</taxon>
        <taxon>Nitrospirota</taxon>
        <taxon>Thermodesulfovibrionia</taxon>
        <taxon>Thermodesulfovibrionales</taxon>
        <taxon>Dissulfurispiraceae</taxon>
        <taxon>Dissulfurispira</taxon>
    </lineage>
</organism>
<dbReference type="AlphaFoldDB" id="A0A7G1H009"/>
<dbReference type="KEGG" id="dtp:JZK55_10120"/>
<keyword evidence="2" id="KW-1185">Reference proteome</keyword>